<evidence type="ECO:0000313" key="2">
    <source>
        <dbReference type="Proteomes" id="UP001476798"/>
    </source>
</evidence>
<keyword evidence="2" id="KW-1185">Reference proteome</keyword>
<reference evidence="1 2" key="1">
    <citation type="submission" date="2021-06" db="EMBL/GenBank/DDBJ databases">
        <authorList>
            <person name="Palmer J.M."/>
        </authorList>
    </citation>
    <scope>NUCLEOTIDE SEQUENCE [LARGE SCALE GENOMIC DNA]</scope>
    <source>
        <strain evidence="1 2">GA_2019</strain>
        <tissue evidence="1">Muscle</tissue>
    </source>
</reference>
<proteinExistence type="predicted"/>
<dbReference type="Proteomes" id="UP001476798">
    <property type="component" value="Unassembled WGS sequence"/>
</dbReference>
<evidence type="ECO:0000313" key="1">
    <source>
        <dbReference type="EMBL" id="MEQ2166554.1"/>
    </source>
</evidence>
<name>A0ABV0N577_9TELE</name>
<organism evidence="1 2">
    <name type="scientific">Goodea atripinnis</name>
    <dbReference type="NCBI Taxonomy" id="208336"/>
    <lineage>
        <taxon>Eukaryota</taxon>
        <taxon>Metazoa</taxon>
        <taxon>Chordata</taxon>
        <taxon>Craniata</taxon>
        <taxon>Vertebrata</taxon>
        <taxon>Euteleostomi</taxon>
        <taxon>Actinopterygii</taxon>
        <taxon>Neopterygii</taxon>
        <taxon>Teleostei</taxon>
        <taxon>Neoteleostei</taxon>
        <taxon>Acanthomorphata</taxon>
        <taxon>Ovalentaria</taxon>
        <taxon>Atherinomorphae</taxon>
        <taxon>Cyprinodontiformes</taxon>
        <taxon>Goodeidae</taxon>
        <taxon>Goodea</taxon>
    </lineage>
</organism>
<protein>
    <submittedName>
        <fullName evidence="1">Uncharacterized protein</fullName>
    </submittedName>
</protein>
<accession>A0ABV0N577</accession>
<comment type="caution">
    <text evidence="1">The sequence shown here is derived from an EMBL/GenBank/DDBJ whole genome shotgun (WGS) entry which is preliminary data.</text>
</comment>
<gene>
    <name evidence="1" type="ORF">GOODEAATRI_029532</name>
</gene>
<dbReference type="EMBL" id="JAHRIO010024382">
    <property type="protein sequence ID" value="MEQ2166554.1"/>
    <property type="molecule type" value="Genomic_DNA"/>
</dbReference>
<sequence>MFHQEESQGMAQYPLGGGTMSLGWPKSTSGFPQKSWRRCLGREESRCLISLHDQVMDKPKTSKTKTNFNKLVEWDCGYCLDLNHLGLNCKQNKWTYVSVV</sequence>